<keyword evidence="2" id="KW-1185">Reference proteome</keyword>
<proteinExistence type="predicted"/>
<gene>
    <name evidence="1" type="ORF">NF27_IZ00020</name>
</gene>
<evidence type="ECO:0000313" key="1">
    <source>
        <dbReference type="EMBL" id="KIE04209.1"/>
    </source>
</evidence>
<protein>
    <recommendedName>
        <fullName evidence="3">ISKra4 family transposase</fullName>
    </recommendedName>
</protein>
<evidence type="ECO:0008006" key="3">
    <source>
        <dbReference type="Google" id="ProtNLM"/>
    </source>
</evidence>
<sequence>MKLLDEVFPMQTNISSIFYKAQKVAKRLESELGEEQHMYIEGCPRDWEKLPKPDIPLTIGIDGGYIHAREGNNRKAGWFEAIVGKSLQDDRGTKRFGFVVNYDTKPKRRLYEMLKKQGMQINQEMTFLSDGGDVVRELQMYLSPYSEHILDWFHITMRITVMKQVAKGLSLEDVGLKLNVGDELDRIKWCLWSGNVFKALKKLDFLRFDLETFYEKKKSKEYKLWKMIEEFYGYIEANEAYIPDYGARYAYGESISTAFVESTVNEVISKRMVKKQQMRWSKEGAHLMIQLRCVIHIPSYHWNIRLTLD</sequence>
<name>A0A0C1QF75_9RICK</name>
<dbReference type="EMBL" id="JSWE01000218">
    <property type="protein sequence ID" value="KIE04209.1"/>
    <property type="molecule type" value="Genomic_DNA"/>
</dbReference>
<comment type="caution">
    <text evidence="1">The sequence shown here is derived from an EMBL/GenBank/DDBJ whole genome shotgun (WGS) entry which is preliminary data.</text>
</comment>
<dbReference type="Proteomes" id="UP000031258">
    <property type="component" value="Unassembled WGS sequence"/>
</dbReference>
<reference evidence="1 2" key="1">
    <citation type="submission" date="2014-11" db="EMBL/GenBank/DDBJ databases">
        <title>A Rickettsiales Symbiont of Amoebae With Ancient Features.</title>
        <authorList>
            <person name="Schulz F."/>
            <person name="Martijn J."/>
            <person name="Wascher F."/>
            <person name="Kostanjsek R."/>
            <person name="Ettema T.J."/>
            <person name="Horn M."/>
        </authorList>
    </citation>
    <scope>NUCLEOTIDE SEQUENCE [LARGE SCALE GENOMIC DNA]</scope>
    <source>
        <strain evidence="1 2">UWC36</strain>
    </source>
</reference>
<organism evidence="1 2">
    <name type="scientific">Candidatus Jidaibacter acanthamoebae</name>
    <dbReference type="NCBI Taxonomy" id="86105"/>
    <lineage>
        <taxon>Bacteria</taxon>
        <taxon>Pseudomonadati</taxon>
        <taxon>Pseudomonadota</taxon>
        <taxon>Alphaproteobacteria</taxon>
        <taxon>Rickettsiales</taxon>
        <taxon>Candidatus Midichloriaceae</taxon>
        <taxon>Candidatus Jidaibacter</taxon>
    </lineage>
</organism>
<dbReference type="AlphaFoldDB" id="A0A0C1QF75"/>
<dbReference type="NCBIfam" id="NF033572">
    <property type="entry name" value="transpos_ISKra4"/>
    <property type="match status" value="1"/>
</dbReference>
<accession>A0A0C1QF75</accession>
<dbReference type="PATRIC" id="fig|86105.3.peg.1937"/>
<evidence type="ECO:0000313" key="2">
    <source>
        <dbReference type="Proteomes" id="UP000031258"/>
    </source>
</evidence>